<proteinExistence type="predicted"/>
<evidence type="ECO:0000313" key="2">
    <source>
        <dbReference type="Proteomes" id="UP000887013"/>
    </source>
</evidence>
<sequence>CIPELSSVCSKGSNKLNKTVTQTCSSKRNSMIGSTRQSPKYKIKNDLAKPFETKSFRASCSNESSSQPLYSRRKSSVVSRMSHKMPLYKKEHLSCSNTTTNGVLSNQNTAMKCDAHLNCINSYGNDNSAMYKTVRKDINSSTLSNQTLNKQNTMPDKVPFTDFSMKETKYSASELQNQSKQCDQSDCSVSVSDNFLPQYNNSYNLEKENNGTLRNVSIPFKADSFSQNGASYGYSHFKMKPSKQNSLIEGYPKLMKKNKMCSKRALSETSCSYSELSFCPQFFENLNDKENNKFRLSESATSSFDVKNCNISDRVDHDFQKKDSTGNVTDMSKILDRKPLFSSSSSFQSKNDHESNFALKLSFPTSVDCGIKNNPSPKCNEALFTLNSESQKRIKNINTLTSSANVSSHLDDELVNRLSFSHHVSDFCGQSFSPKNFDECHHSSDDTIVPRAFNVLEDKLNKRKRFWDCPSKRAFNEDQLTLQSSSHVEIIVLSEGTCEEHGLSSTIELLEVVSLDEFNKHSPSL</sequence>
<keyword evidence="2" id="KW-1185">Reference proteome</keyword>
<dbReference type="Proteomes" id="UP000887013">
    <property type="component" value="Unassembled WGS sequence"/>
</dbReference>
<reference evidence="1" key="1">
    <citation type="submission" date="2020-08" db="EMBL/GenBank/DDBJ databases">
        <title>Multicomponent nature underlies the extraordinary mechanical properties of spider dragline silk.</title>
        <authorList>
            <person name="Kono N."/>
            <person name="Nakamura H."/>
            <person name="Mori M."/>
            <person name="Yoshida Y."/>
            <person name="Ohtoshi R."/>
            <person name="Malay A.D."/>
            <person name="Moran D.A.P."/>
            <person name="Tomita M."/>
            <person name="Numata K."/>
            <person name="Arakawa K."/>
        </authorList>
    </citation>
    <scope>NUCLEOTIDE SEQUENCE</scope>
</reference>
<accession>A0A8X6U828</accession>
<organism evidence="1 2">
    <name type="scientific">Nephila pilipes</name>
    <name type="common">Giant wood spider</name>
    <name type="synonym">Nephila maculata</name>
    <dbReference type="NCBI Taxonomy" id="299642"/>
    <lineage>
        <taxon>Eukaryota</taxon>
        <taxon>Metazoa</taxon>
        <taxon>Ecdysozoa</taxon>
        <taxon>Arthropoda</taxon>
        <taxon>Chelicerata</taxon>
        <taxon>Arachnida</taxon>
        <taxon>Araneae</taxon>
        <taxon>Araneomorphae</taxon>
        <taxon>Entelegynae</taxon>
        <taxon>Araneoidea</taxon>
        <taxon>Nephilidae</taxon>
        <taxon>Nephila</taxon>
    </lineage>
</organism>
<evidence type="ECO:0000313" key="1">
    <source>
        <dbReference type="EMBL" id="GFT84036.1"/>
    </source>
</evidence>
<feature type="non-terminal residue" evidence="1">
    <location>
        <position position="525"/>
    </location>
</feature>
<comment type="caution">
    <text evidence="1">The sequence shown here is derived from an EMBL/GenBank/DDBJ whole genome shotgun (WGS) entry which is preliminary data.</text>
</comment>
<dbReference type="AlphaFoldDB" id="A0A8X6U828"/>
<gene>
    <name evidence="1" type="primary">AVEN_16288_2</name>
    <name evidence="1" type="ORF">NPIL_166801</name>
</gene>
<dbReference type="EMBL" id="BMAW01119318">
    <property type="protein sequence ID" value="GFT84036.1"/>
    <property type="molecule type" value="Genomic_DNA"/>
</dbReference>
<name>A0A8X6U828_NEPPI</name>
<protein>
    <submittedName>
        <fullName evidence="1">Uncharacterized protein</fullName>
    </submittedName>
</protein>